<organism evidence="1 2">
    <name type="scientific">Methylophilus methylotrophus</name>
    <name type="common">Bacterium W3A1</name>
    <dbReference type="NCBI Taxonomy" id="17"/>
    <lineage>
        <taxon>Bacteria</taxon>
        <taxon>Pseudomonadati</taxon>
        <taxon>Pseudomonadota</taxon>
        <taxon>Betaproteobacteria</taxon>
        <taxon>Nitrosomonadales</taxon>
        <taxon>Methylophilaceae</taxon>
        <taxon>Methylophilus</taxon>
    </lineage>
</organism>
<dbReference type="AlphaFoldDB" id="A0A5C7WQ02"/>
<evidence type="ECO:0000313" key="1">
    <source>
        <dbReference type="EMBL" id="TXI38804.1"/>
    </source>
</evidence>
<sequence>MKTNIIFFMGMGLMLSGCTSMYSEVPAAKNFETTEQHVLQAAKHWDLINKKVSEDLISSIRSKVSKDERILIRPENSVFSHQLYMDAVGALTAAGYKVVRYDFMNSKGVYEFKKTANLPHHDVSIDLKTNLVRFSRDRKETQLYGGLTALASGLWFLKIWDTTNWGKGTGLLVGADALGYAYNDKYFADDTPQTEIIIDLIVSRSDEYLSVSKDIFYVISSDKSLYQAVASKEPLMRDYAIVGGKK</sequence>
<proteinExistence type="predicted"/>
<comment type="caution">
    <text evidence="1">The sequence shown here is derived from an EMBL/GenBank/DDBJ whole genome shotgun (WGS) entry which is preliminary data.</text>
</comment>
<dbReference type="EMBL" id="SSGG01000008">
    <property type="protein sequence ID" value="TXI38804.1"/>
    <property type="molecule type" value="Genomic_DNA"/>
</dbReference>
<accession>A0A5C7WQ02</accession>
<protein>
    <recommendedName>
        <fullName evidence="3">Lipoprotein</fullName>
    </recommendedName>
</protein>
<evidence type="ECO:0000313" key="2">
    <source>
        <dbReference type="Proteomes" id="UP000321374"/>
    </source>
</evidence>
<name>A0A5C7WQ02_METME</name>
<reference evidence="1 2" key="1">
    <citation type="submission" date="2018-09" db="EMBL/GenBank/DDBJ databases">
        <title>Metagenome Assembled Genomes from an Advanced Water Purification Facility.</title>
        <authorList>
            <person name="Stamps B.W."/>
            <person name="Spear J.R."/>
        </authorList>
    </citation>
    <scope>NUCLEOTIDE SEQUENCE [LARGE SCALE GENOMIC DNA]</scope>
    <source>
        <strain evidence="1">Bin_42_2</strain>
    </source>
</reference>
<dbReference type="Proteomes" id="UP000321374">
    <property type="component" value="Unassembled WGS sequence"/>
</dbReference>
<evidence type="ECO:0008006" key="3">
    <source>
        <dbReference type="Google" id="ProtNLM"/>
    </source>
</evidence>
<dbReference type="PROSITE" id="PS51257">
    <property type="entry name" value="PROKAR_LIPOPROTEIN"/>
    <property type="match status" value="1"/>
</dbReference>
<gene>
    <name evidence="1" type="ORF">E6Q51_00465</name>
</gene>